<dbReference type="GO" id="GO:0004794">
    <property type="term" value="F:threonine deaminase activity"/>
    <property type="evidence" value="ECO:0007669"/>
    <property type="project" value="TreeGrafter"/>
</dbReference>
<dbReference type="HOGENOM" id="CLU_021152_4_2_5"/>
<dbReference type="GO" id="GO:0009097">
    <property type="term" value="P:isoleucine biosynthetic process"/>
    <property type="evidence" value="ECO:0007669"/>
    <property type="project" value="TreeGrafter"/>
</dbReference>
<accession>B3Q488</accession>
<dbReference type="InterPro" id="IPR001926">
    <property type="entry name" value="TrpB-like_PALP"/>
</dbReference>
<dbReference type="KEGG" id="rec:RHECIAT_PC0000819"/>
<sequence>MYDFGNLRDDIAAAAERIREFVVRTPLLESVTLNDELGVRLIVKPENLQKTGSFKARGALNFLLRHGASAGSSFVGYSSGNHAQGLAYAARICGSAATVLMPKTASPRKIERARALGAIVELIDDFFETRQLRVNDLVSQGFVFVPPFDHDDIIAGQGTVGLEIAEQLNARSITPDFIAIPASGGGLIAGSGAAVKADFPECAIVAVEPRGFDDFARSIAAGELQDFEPGESTLCDGLMSPRPGLLPFKIVRGLRPSFETVSDIEVTYAIRTLFDSFNLVAEPSGAAAFASILARSSAFRGKTVVVVVSGGNVGSALFTSALEGATAGNPTFKRKTTQ</sequence>
<protein>
    <submittedName>
        <fullName evidence="5">Putative threonine dehydratase protein (Pyridoxal-5'-phosphate-dependent, beta subunit)</fullName>
    </submittedName>
</protein>
<dbReference type="PANTHER" id="PTHR48078">
    <property type="entry name" value="THREONINE DEHYDRATASE, MITOCHONDRIAL-RELATED"/>
    <property type="match status" value="1"/>
</dbReference>
<dbReference type="Proteomes" id="UP000008817">
    <property type="component" value="Plasmid pC"/>
</dbReference>
<gene>
    <name evidence="5" type="ordered locus">RHECIAT_PC0000819</name>
</gene>
<dbReference type="GO" id="GO:0006567">
    <property type="term" value="P:L-threonine catabolic process"/>
    <property type="evidence" value="ECO:0007669"/>
    <property type="project" value="TreeGrafter"/>
</dbReference>
<dbReference type="GO" id="GO:0003941">
    <property type="term" value="F:L-serine ammonia-lyase activity"/>
    <property type="evidence" value="ECO:0007669"/>
    <property type="project" value="TreeGrafter"/>
</dbReference>
<evidence type="ECO:0000256" key="2">
    <source>
        <dbReference type="ARBA" id="ARBA00022898"/>
    </source>
</evidence>
<keyword evidence="2" id="KW-0663">Pyridoxal phosphate</keyword>
<keyword evidence="5" id="KW-0614">Plasmid</keyword>
<dbReference type="GO" id="GO:0030170">
    <property type="term" value="F:pyridoxal phosphate binding"/>
    <property type="evidence" value="ECO:0007669"/>
    <property type="project" value="InterPro"/>
</dbReference>
<dbReference type="eggNOG" id="COG1171">
    <property type="taxonomic scope" value="Bacteria"/>
</dbReference>
<evidence type="ECO:0000313" key="6">
    <source>
        <dbReference type="Proteomes" id="UP000008817"/>
    </source>
</evidence>
<dbReference type="PROSITE" id="PS00165">
    <property type="entry name" value="DEHYDRATASE_SER_THR"/>
    <property type="match status" value="1"/>
</dbReference>
<dbReference type="Pfam" id="PF00291">
    <property type="entry name" value="PALP"/>
    <property type="match status" value="1"/>
</dbReference>
<geneLocation type="plasmid" evidence="5 6">
    <name>pC</name>
</geneLocation>
<feature type="domain" description="Tryptophan synthase beta chain-like PALP" evidence="4">
    <location>
        <begin position="20"/>
        <end position="310"/>
    </location>
</feature>
<dbReference type="AlphaFoldDB" id="B3Q488"/>
<evidence type="ECO:0000256" key="1">
    <source>
        <dbReference type="ARBA" id="ARBA00001933"/>
    </source>
</evidence>
<evidence type="ECO:0000256" key="3">
    <source>
        <dbReference type="ARBA" id="ARBA00023239"/>
    </source>
</evidence>
<organism evidence="5 6">
    <name type="scientific">Rhizobium etli (strain CIAT 652)</name>
    <dbReference type="NCBI Taxonomy" id="491916"/>
    <lineage>
        <taxon>Bacteria</taxon>
        <taxon>Pseudomonadati</taxon>
        <taxon>Pseudomonadota</taxon>
        <taxon>Alphaproteobacteria</taxon>
        <taxon>Hyphomicrobiales</taxon>
        <taxon>Rhizobiaceae</taxon>
        <taxon>Rhizobium/Agrobacterium group</taxon>
        <taxon>Rhizobium</taxon>
    </lineage>
</organism>
<evidence type="ECO:0000259" key="4">
    <source>
        <dbReference type="Pfam" id="PF00291"/>
    </source>
</evidence>
<dbReference type="EMBL" id="CP001077">
    <property type="protein sequence ID" value="ACE94892.1"/>
    <property type="molecule type" value="Genomic_DNA"/>
</dbReference>
<evidence type="ECO:0000313" key="5">
    <source>
        <dbReference type="EMBL" id="ACE94892.1"/>
    </source>
</evidence>
<dbReference type="InterPro" id="IPR036052">
    <property type="entry name" value="TrpB-like_PALP_sf"/>
</dbReference>
<dbReference type="InterPro" id="IPR000634">
    <property type="entry name" value="Ser/Thr_deHydtase_PyrdxlP-BS"/>
</dbReference>
<dbReference type="PANTHER" id="PTHR48078:SF6">
    <property type="entry name" value="L-THREONINE DEHYDRATASE CATABOLIC TDCB"/>
    <property type="match status" value="1"/>
</dbReference>
<reference evidence="5 6" key="1">
    <citation type="submission" date="2008-04" db="EMBL/GenBank/DDBJ databases">
        <title>Genome diversity and DNA divergence of Rhizobium etli.</title>
        <authorList>
            <person name="Gonzalez V."/>
            <person name="Acosta J.L."/>
            <person name="Santamaria R.I."/>
            <person name="Bustos P."/>
            <person name="Hernandez-Gonzalez I.L."/>
            <person name="Fernandez J.L."/>
            <person name="Diaz R."/>
            <person name="Flores M."/>
            <person name="Mora J."/>
            <person name="Palacios R."/>
            <person name="Davila G."/>
        </authorList>
    </citation>
    <scope>NUCLEOTIDE SEQUENCE [LARGE SCALE GENOMIC DNA]</scope>
    <source>
        <strain evidence="5 6">CIAT 652</strain>
        <plasmid evidence="6">Plasmid pC</plasmid>
    </source>
</reference>
<proteinExistence type="predicted"/>
<dbReference type="Gene3D" id="3.40.50.1100">
    <property type="match status" value="2"/>
</dbReference>
<keyword evidence="3" id="KW-0456">Lyase</keyword>
<dbReference type="SUPFAM" id="SSF53686">
    <property type="entry name" value="Tryptophan synthase beta subunit-like PLP-dependent enzymes"/>
    <property type="match status" value="1"/>
</dbReference>
<dbReference type="CDD" id="cd01562">
    <property type="entry name" value="Thr-dehyd"/>
    <property type="match status" value="1"/>
</dbReference>
<comment type="cofactor">
    <cofactor evidence="1">
        <name>pyridoxal 5'-phosphate</name>
        <dbReference type="ChEBI" id="CHEBI:597326"/>
    </cofactor>
</comment>
<dbReference type="GO" id="GO:0006565">
    <property type="term" value="P:L-serine catabolic process"/>
    <property type="evidence" value="ECO:0007669"/>
    <property type="project" value="TreeGrafter"/>
</dbReference>
<name>B3Q488_RHIE6</name>
<dbReference type="InterPro" id="IPR050147">
    <property type="entry name" value="Ser/Thr_Dehydratase"/>
</dbReference>